<feature type="compositionally biased region" description="Polar residues" evidence="1">
    <location>
        <begin position="20"/>
        <end position="30"/>
    </location>
</feature>
<reference evidence="2 3" key="1">
    <citation type="submission" date="2018-03" db="EMBL/GenBank/DDBJ databases">
        <title>Genomic Encyclopedia of Archaeal and Bacterial Type Strains, Phase II (KMG-II): from individual species to whole genera.</title>
        <authorList>
            <person name="Goeker M."/>
        </authorList>
    </citation>
    <scope>NUCLEOTIDE SEQUENCE [LARGE SCALE GENOMIC DNA]</scope>
    <source>
        <strain evidence="2 3">DSM 100212</strain>
    </source>
</reference>
<dbReference type="InterPro" id="IPR052707">
    <property type="entry name" value="OsmC_Ohr_Peroxiredoxin"/>
</dbReference>
<dbReference type="AlphaFoldDB" id="A0A2T0X5L4"/>
<gene>
    <name evidence="2" type="ORF">CLV74_101386</name>
</gene>
<dbReference type="InterPro" id="IPR015946">
    <property type="entry name" value="KH_dom-like_a/b"/>
</dbReference>
<dbReference type="RefSeq" id="WP_106262508.1">
    <property type="nucleotide sequence ID" value="NZ_PVTQ01000001.1"/>
</dbReference>
<organism evidence="2 3">
    <name type="scientific">Donghicola tyrosinivorans</name>
    <dbReference type="NCBI Taxonomy" id="1652492"/>
    <lineage>
        <taxon>Bacteria</taxon>
        <taxon>Pseudomonadati</taxon>
        <taxon>Pseudomonadota</taxon>
        <taxon>Alphaproteobacteria</taxon>
        <taxon>Rhodobacterales</taxon>
        <taxon>Roseobacteraceae</taxon>
        <taxon>Donghicola</taxon>
    </lineage>
</organism>
<dbReference type="Gene3D" id="3.30.300.20">
    <property type="match status" value="1"/>
</dbReference>
<dbReference type="Pfam" id="PF02566">
    <property type="entry name" value="OsmC"/>
    <property type="match status" value="1"/>
</dbReference>
<dbReference type="PANTHER" id="PTHR42830:SF1">
    <property type="entry name" value="OSMOTICALLY INDUCIBLE FAMILY PROTEIN"/>
    <property type="match status" value="1"/>
</dbReference>
<proteinExistence type="predicted"/>
<dbReference type="SUPFAM" id="SSF82784">
    <property type="entry name" value="OsmC-like"/>
    <property type="match status" value="1"/>
</dbReference>
<dbReference type="InterPro" id="IPR036102">
    <property type="entry name" value="OsmC/Ohrsf"/>
</dbReference>
<dbReference type="InterPro" id="IPR003718">
    <property type="entry name" value="OsmC/Ohr_fam"/>
</dbReference>
<accession>A0A2T0X5L4</accession>
<dbReference type="GO" id="GO:0004601">
    <property type="term" value="F:peroxidase activity"/>
    <property type="evidence" value="ECO:0007669"/>
    <property type="project" value="InterPro"/>
</dbReference>
<dbReference type="OrthoDB" id="9807532at2"/>
<dbReference type="EMBL" id="PVTQ01000001">
    <property type="protein sequence ID" value="PRY94250.1"/>
    <property type="molecule type" value="Genomic_DNA"/>
</dbReference>
<comment type="caution">
    <text evidence="2">The sequence shown here is derived from an EMBL/GenBank/DDBJ whole genome shotgun (WGS) entry which is preliminary data.</text>
</comment>
<protein>
    <submittedName>
        <fullName evidence="2">Osmotically inducible protein OsmC</fullName>
    </submittedName>
</protein>
<dbReference type="Proteomes" id="UP000238392">
    <property type="component" value="Unassembled WGS sequence"/>
</dbReference>
<dbReference type="GO" id="GO:0006979">
    <property type="term" value="P:response to oxidative stress"/>
    <property type="evidence" value="ECO:0007669"/>
    <property type="project" value="InterPro"/>
</dbReference>
<dbReference type="InterPro" id="IPR019904">
    <property type="entry name" value="Peroxiredoxin_OsmC"/>
</dbReference>
<dbReference type="NCBIfam" id="TIGR03562">
    <property type="entry name" value="osmo_induc_OsmC"/>
    <property type="match status" value="1"/>
</dbReference>
<keyword evidence="3" id="KW-1185">Reference proteome</keyword>
<feature type="region of interest" description="Disordered" evidence="1">
    <location>
        <begin position="1"/>
        <end position="30"/>
    </location>
</feature>
<evidence type="ECO:0000256" key="1">
    <source>
        <dbReference type="SAM" id="MobiDB-lite"/>
    </source>
</evidence>
<sequence length="143" mass="15141">MINKKGSAHWEGSLEEGKGTVSTESGALSQQPYGFNTRFEDKVGTNPEEIIGAAHAACFSMALSMILGEDTPDAIDTTATVSMDKDGDGFAVKKIHLDVTAKVLGISEDTFQEAARTAKENCPISRLLMGGTAEITMDAKLIS</sequence>
<evidence type="ECO:0000313" key="3">
    <source>
        <dbReference type="Proteomes" id="UP000238392"/>
    </source>
</evidence>
<dbReference type="PANTHER" id="PTHR42830">
    <property type="entry name" value="OSMOTICALLY INDUCIBLE FAMILY PROTEIN"/>
    <property type="match status" value="1"/>
</dbReference>
<name>A0A2T0X5L4_9RHOB</name>
<evidence type="ECO:0000313" key="2">
    <source>
        <dbReference type="EMBL" id="PRY94250.1"/>
    </source>
</evidence>